<comment type="caution">
    <text evidence="1">Lacks conserved residue(s) required for the propagation of feature annotation.</text>
</comment>
<protein>
    <recommendedName>
        <fullName evidence="3">Acylphosphatase-like domain-containing protein</fullName>
    </recommendedName>
</protein>
<dbReference type="PROSITE" id="PS51160">
    <property type="entry name" value="ACYLPHOSPHATASE_3"/>
    <property type="match status" value="1"/>
</dbReference>
<dbReference type="Gene3D" id="3.30.70.100">
    <property type="match status" value="1"/>
</dbReference>
<organism evidence="4 5">
    <name type="scientific">candidate division WOR-3 bacterium</name>
    <dbReference type="NCBI Taxonomy" id="2052148"/>
    <lineage>
        <taxon>Bacteria</taxon>
        <taxon>Bacteria division WOR-3</taxon>
    </lineage>
</organism>
<feature type="domain" description="Acylphosphatase-like" evidence="3">
    <location>
        <begin position="1"/>
        <end position="69"/>
    </location>
</feature>
<sequence>MGRDPTRRTRLPPFLKEGWGAFFRTNTREEALEQLITFCQKGPPGAKVLDVEVHWREHLGEFDDFEIRYWG</sequence>
<comment type="similarity">
    <text evidence="2">Belongs to the acylphosphatase family.</text>
</comment>
<evidence type="ECO:0000256" key="1">
    <source>
        <dbReference type="PROSITE-ProRule" id="PRU00520"/>
    </source>
</evidence>
<name>A0A660SJL5_UNCW3</name>
<accession>A0A660SJL5</accession>
<evidence type="ECO:0000256" key="2">
    <source>
        <dbReference type="RuleBase" id="RU004168"/>
    </source>
</evidence>
<dbReference type="InterPro" id="IPR001792">
    <property type="entry name" value="Acylphosphatase-like_dom"/>
</dbReference>
<dbReference type="SUPFAM" id="SSF54975">
    <property type="entry name" value="Acylphosphatase/BLUF domain-like"/>
    <property type="match status" value="1"/>
</dbReference>
<evidence type="ECO:0000259" key="3">
    <source>
        <dbReference type="PROSITE" id="PS51160"/>
    </source>
</evidence>
<reference evidence="4 5" key="1">
    <citation type="submission" date="2018-06" db="EMBL/GenBank/DDBJ databases">
        <title>Extensive metabolic versatility and redundancy in microbially diverse, dynamic hydrothermal sediments.</title>
        <authorList>
            <person name="Dombrowski N."/>
            <person name="Teske A."/>
            <person name="Baker B.J."/>
        </authorList>
    </citation>
    <scope>NUCLEOTIDE SEQUENCE [LARGE SCALE GENOMIC DNA]</scope>
    <source>
        <strain evidence="4">B36_G15</strain>
    </source>
</reference>
<dbReference type="Pfam" id="PF00708">
    <property type="entry name" value="Acylphosphatase"/>
    <property type="match status" value="1"/>
</dbReference>
<dbReference type="InterPro" id="IPR036046">
    <property type="entry name" value="Acylphosphatase-like_dom_sf"/>
</dbReference>
<gene>
    <name evidence="4" type="ORF">DRP53_05560</name>
</gene>
<dbReference type="AlphaFoldDB" id="A0A660SJL5"/>
<evidence type="ECO:0000313" key="5">
    <source>
        <dbReference type="Proteomes" id="UP000268469"/>
    </source>
</evidence>
<proteinExistence type="inferred from homology"/>
<dbReference type="Proteomes" id="UP000268469">
    <property type="component" value="Unassembled WGS sequence"/>
</dbReference>
<evidence type="ECO:0000313" key="4">
    <source>
        <dbReference type="EMBL" id="RKX70286.1"/>
    </source>
</evidence>
<dbReference type="EMBL" id="QNBE01000044">
    <property type="protein sequence ID" value="RKX70286.1"/>
    <property type="molecule type" value="Genomic_DNA"/>
</dbReference>
<comment type="caution">
    <text evidence="4">The sequence shown here is derived from an EMBL/GenBank/DDBJ whole genome shotgun (WGS) entry which is preliminary data.</text>
</comment>